<organism evidence="1 2">
    <name type="scientific">Hyaloperonospora arabidopsidis (strain Emoy2)</name>
    <name type="common">Downy mildew agent</name>
    <name type="synonym">Peronospora arabidopsidis</name>
    <dbReference type="NCBI Taxonomy" id="559515"/>
    <lineage>
        <taxon>Eukaryota</taxon>
        <taxon>Sar</taxon>
        <taxon>Stramenopiles</taxon>
        <taxon>Oomycota</taxon>
        <taxon>Peronosporomycetes</taxon>
        <taxon>Peronosporales</taxon>
        <taxon>Peronosporaceae</taxon>
        <taxon>Hyaloperonospora</taxon>
    </lineage>
</organism>
<protein>
    <submittedName>
        <fullName evidence="1">Uncharacterized protein</fullName>
    </submittedName>
</protein>
<accession>M4B2H2</accession>
<dbReference type="EMBL" id="JH597777">
    <property type="status" value="NOT_ANNOTATED_CDS"/>
    <property type="molecule type" value="Genomic_DNA"/>
</dbReference>
<sequence length="86" mass="9617">MLHLRSIHAVDHLSGSDVLLFLVLSKGEASRVQKEPIGSFLLTNTNPVQIKRASSQHTKLDYNKNGIDFYPTAADEQIDQELLVRS</sequence>
<dbReference type="VEuPathDB" id="FungiDB:HpaG800470"/>
<name>M4B2H2_HYAAE</name>
<proteinExistence type="predicted"/>
<dbReference type="InParanoid" id="M4B2H2"/>
<reference evidence="1" key="2">
    <citation type="submission" date="2015-06" db="UniProtKB">
        <authorList>
            <consortium name="EnsemblProtists"/>
        </authorList>
    </citation>
    <scope>IDENTIFICATION</scope>
    <source>
        <strain evidence="1">Emoy2</strain>
    </source>
</reference>
<reference evidence="2" key="1">
    <citation type="journal article" date="2010" name="Science">
        <title>Signatures of adaptation to obligate biotrophy in the Hyaloperonospora arabidopsidis genome.</title>
        <authorList>
            <person name="Baxter L."/>
            <person name="Tripathy S."/>
            <person name="Ishaque N."/>
            <person name="Boot N."/>
            <person name="Cabral A."/>
            <person name="Kemen E."/>
            <person name="Thines M."/>
            <person name="Ah-Fong A."/>
            <person name="Anderson R."/>
            <person name="Badejoko W."/>
            <person name="Bittner-Eddy P."/>
            <person name="Boore J.L."/>
            <person name="Chibucos M.C."/>
            <person name="Coates M."/>
            <person name="Dehal P."/>
            <person name="Delehaunty K."/>
            <person name="Dong S."/>
            <person name="Downton P."/>
            <person name="Dumas B."/>
            <person name="Fabro G."/>
            <person name="Fronick C."/>
            <person name="Fuerstenberg S.I."/>
            <person name="Fulton L."/>
            <person name="Gaulin E."/>
            <person name="Govers F."/>
            <person name="Hughes L."/>
            <person name="Humphray S."/>
            <person name="Jiang R.H."/>
            <person name="Judelson H."/>
            <person name="Kamoun S."/>
            <person name="Kyung K."/>
            <person name="Meijer H."/>
            <person name="Minx P."/>
            <person name="Morris P."/>
            <person name="Nelson J."/>
            <person name="Phuntumart V."/>
            <person name="Qutob D."/>
            <person name="Rehmany A."/>
            <person name="Rougon-Cardoso A."/>
            <person name="Ryden P."/>
            <person name="Torto-Alalibo T."/>
            <person name="Studholme D."/>
            <person name="Wang Y."/>
            <person name="Win J."/>
            <person name="Wood J."/>
            <person name="Clifton S.W."/>
            <person name="Rogers J."/>
            <person name="Van den Ackerveken G."/>
            <person name="Jones J.D."/>
            <person name="McDowell J.M."/>
            <person name="Beynon J."/>
            <person name="Tyler B.M."/>
        </authorList>
    </citation>
    <scope>NUCLEOTIDE SEQUENCE [LARGE SCALE GENOMIC DNA]</scope>
    <source>
        <strain evidence="2">Emoy2</strain>
    </source>
</reference>
<keyword evidence="2" id="KW-1185">Reference proteome</keyword>
<evidence type="ECO:0000313" key="2">
    <source>
        <dbReference type="Proteomes" id="UP000011713"/>
    </source>
</evidence>
<dbReference type="HOGENOM" id="CLU_2502728_0_0_1"/>
<dbReference type="Proteomes" id="UP000011713">
    <property type="component" value="Unassembled WGS sequence"/>
</dbReference>
<dbReference type="AlphaFoldDB" id="M4B2H2"/>
<evidence type="ECO:0000313" key="1">
    <source>
        <dbReference type="EnsemblProtists" id="HpaP800470"/>
    </source>
</evidence>
<dbReference type="EnsemblProtists" id="HpaT800470">
    <property type="protein sequence ID" value="HpaP800470"/>
    <property type="gene ID" value="HpaG800470"/>
</dbReference>